<feature type="coiled-coil region" evidence="1">
    <location>
        <begin position="1072"/>
        <end position="1113"/>
    </location>
</feature>
<keyword evidence="1" id="KW-0175">Coiled coil</keyword>
<feature type="compositionally biased region" description="Basic and acidic residues" evidence="2">
    <location>
        <begin position="519"/>
        <end position="539"/>
    </location>
</feature>
<proteinExistence type="predicted"/>
<dbReference type="Proteomes" id="UP001619887">
    <property type="component" value="Unassembled WGS sequence"/>
</dbReference>
<feature type="region of interest" description="Disordered" evidence="2">
    <location>
        <begin position="1338"/>
        <end position="1362"/>
    </location>
</feature>
<dbReference type="SUPFAM" id="SSF57997">
    <property type="entry name" value="Tropomyosin"/>
    <property type="match status" value="1"/>
</dbReference>
<comment type="caution">
    <text evidence="3">The sequence shown here is derived from an EMBL/GenBank/DDBJ whole genome shotgun (WGS) entry which is preliminary data.</text>
</comment>
<feature type="coiled-coil region" evidence="1">
    <location>
        <begin position="1516"/>
        <end position="1550"/>
    </location>
</feature>
<dbReference type="PANTHER" id="PTHR15347">
    <property type="entry name" value="SPERM-ASSOCIATED ANTIGEN 5"/>
    <property type="match status" value="1"/>
</dbReference>
<reference evidence="3 4" key="1">
    <citation type="journal article" date="2022" name="G3 (Bethesda)">
        <title>Evaluating Illumina-, Nanopore-, and PacBio-based genome assembly strategies with the bald notothen, Trematomus borchgrevinki.</title>
        <authorList>
            <person name="Rayamajhi N."/>
            <person name="Cheng C.C."/>
            <person name="Catchen J.M."/>
        </authorList>
    </citation>
    <scope>NUCLEOTIDE SEQUENCE [LARGE SCALE GENOMIC DNA]</scope>
    <source>
        <strain evidence="3">AGRC-2024</strain>
    </source>
</reference>
<feature type="region of interest" description="Disordered" evidence="2">
    <location>
        <begin position="496"/>
        <end position="568"/>
    </location>
</feature>
<evidence type="ECO:0000313" key="3">
    <source>
        <dbReference type="EMBL" id="KAL3066551.1"/>
    </source>
</evidence>
<evidence type="ECO:0000256" key="1">
    <source>
        <dbReference type="SAM" id="Coils"/>
    </source>
</evidence>
<reference evidence="3 4" key="2">
    <citation type="journal article" date="2024" name="G3 (Bethesda)">
        <title>The genome of the cryopelagic Antarctic bald notothen, Trematomus borchgrevinki.</title>
        <authorList>
            <person name="Rayamajhi N."/>
            <person name="Rivera-Colon A.G."/>
            <person name="Minhas B.F."/>
            <person name="Cheng C.C."/>
            <person name="Catchen J.M."/>
        </authorList>
    </citation>
    <scope>NUCLEOTIDE SEQUENCE [LARGE SCALE GENOMIC DNA]</scope>
    <source>
        <strain evidence="3">AGRC-2024</strain>
    </source>
</reference>
<feature type="compositionally biased region" description="Basic and acidic residues" evidence="2">
    <location>
        <begin position="1346"/>
        <end position="1360"/>
    </location>
</feature>
<feature type="region of interest" description="Disordered" evidence="2">
    <location>
        <begin position="1"/>
        <end position="44"/>
    </location>
</feature>
<evidence type="ECO:0000256" key="2">
    <source>
        <dbReference type="SAM" id="MobiDB-lite"/>
    </source>
</evidence>
<name>A0ABD2HL51_PAGBO</name>
<dbReference type="EMBL" id="JBIYXZ010002068">
    <property type="protein sequence ID" value="KAL3066551.1"/>
    <property type="molecule type" value="Genomic_DNA"/>
</dbReference>
<feature type="coiled-coil region" evidence="1">
    <location>
        <begin position="1243"/>
        <end position="1305"/>
    </location>
</feature>
<feature type="compositionally biased region" description="Low complexity" evidence="2">
    <location>
        <begin position="1"/>
        <end position="16"/>
    </location>
</feature>
<sequence>MSSRKSSSGEGSSSSRCGERTPLRSLQNENLHLSTPSSRLKSKPLTDVVKLTKGDGPLCDPEPHLQYSPSTKGIHINAPTTDLSTTQSACGLGDVTFKSFICPGGEVELASSFVCAEDSIVLPKDQAMTTIHETEDTILSDIIAVQSCSDHIEHAYYNPEVIDASLVDNEASCPCEISNTNLTSGDLDDGCGTQDVRAFQGDCCGKNGVTWKSFVCDGGEVEVADVTRLQDATIPLPNDQPGEPLQDDSVNSPDLSKCGELCPVDHADHFYFSRENCIPVSTTFSEITNGPEQPADGQNDVTFKSFNCTGGMVEICDGTKLADETIPLPVNQTATGSESYNYGMNPNMVTYEEDAKNSSDHLDHPYYDIENNSFRGPLPFSLDDVDEVKQVSLVVPDGQTGSQEAITLSSFINARSDGEISDITELSQKPSPLTDDQAVIGQPLDDISEPPAMTQDQLQDELPYSHVENDEVVVNADLLAISSSSLTKASLELKETSKKDSEDSALPSMLHKNQSSDCSHPEASAERPTPVEEHVEHVSHVQISSKLNGCSEEKDSALGSSGTEPEKPQLKNIPEIFRVRSEFESGTLPFQFGLLSPVVRRASLAVFKAFKVPALDQLFAEDPALEGEKSLVAPFNVDPALFWTEQMESPMPCPLFNSTVLGCKPQPKPVPEPVKEMDAKPSAVPQSEVEKPAVEFPLIPDGPLQQQLRQMAEFLFLASKKMCPAAVSAFSTPADAVTVPSAKATPVESHGVCVGTTPVKWLDHSVNTSGQFERKRIFTVADSCTLTDPILWNLPPGSLEGLSRQELEQRFRSSMIMVEALVQQLDAARANGCSSAGPPPSDLREKQVQTDHTELSQTTMLRDLYLEALNRIGELELDRSSLQDLTQCMQDMRVTMTSLSSDTDAALSNMKKMGDVVRDDYQSLVSHYGQMKSLFEKTKTTQTKMMQKVKDALHQRDDMRAQMEEAFTAKEAAFSVMEQLRTHCSSEISELERVVGSQQELSAALDQTYPEQVALNKAYNEMLNFASDVLSTTMEEHSSLMQELSTVRGLLQKSVPMLLMLNEKAAAALIERDEHFSAREQAVEEREQIEDELNKANMILQTAREQIGDLNLQVTILTSEMGVLRQKLTEREDERGLLERQVTELSAIVSSTLASYTFLEQALASECTKLQQSWRDIQQAKDRANGLEVSLGQSEQRVCELSQALAQSEEQLSQLQVLSQSQSVQIQQLQDVCTQLSGVREMNEFLQMENELTREQMDESERLLSANLQALRQRNIQCEDLNGELSQLQFEKRSLHEELETTKSRAGATQLELRQKLADAVTEITLLHHTLRGLTNELHTSLNDQKPQKDKESQQVERRYPSSSFVDSVMVALTSETLPGSDMADPPCETLFSETSAFTRIAAFTPLKKSNAAEFDPEEVQSSVAELLVDLGSTVTELISNTKLLQQRKDAQLEELHHTISGLQVEQQAASNRHEAEASALKLQLSRLNSLLERGNQALQQKSLDEKTVTKLMSEFQDTQEILNKHKTESNELRKEVVELRHSLKQSQVEAQYLRLELKKAGSQSANPAQLLEEKINLLREVETLKSSLQKLEQGRVKLLERAKRHQLIHQANQQKSENELQMLNKMINKVRETLLSLPVVVKNCEQLQQLVSYIG</sequence>
<feature type="coiled-coil region" evidence="1">
    <location>
        <begin position="1575"/>
        <end position="1634"/>
    </location>
</feature>
<dbReference type="PANTHER" id="PTHR15347:SF1">
    <property type="entry name" value="SPERM-ASSOCIATED ANTIGEN 5"/>
    <property type="match status" value="1"/>
</dbReference>
<evidence type="ECO:0000313" key="4">
    <source>
        <dbReference type="Proteomes" id="UP001619887"/>
    </source>
</evidence>
<accession>A0ABD2HL51</accession>
<gene>
    <name evidence="3" type="ORF">OYC64_016494</name>
</gene>
<evidence type="ECO:0008006" key="5">
    <source>
        <dbReference type="Google" id="ProtNLM"/>
    </source>
</evidence>
<protein>
    <recommendedName>
        <fullName evidence="5">Sperm-associated antigen 5</fullName>
    </recommendedName>
</protein>
<organism evidence="3 4">
    <name type="scientific">Pagothenia borchgrevinki</name>
    <name type="common">Bald rockcod</name>
    <name type="synonym">Trematomus borchgrevinki</name>
    <dbReference type="NCBI Taxonomy" id="8213"/>
    <lineage>
        <taxon>Eukaryota</taxon>
        <taxon>Metazoa</taxon>
        <taxon>Chordata</taxon>
        <taxon>Craniata</taxon>
        <taxon>Vertebrata</taxon>
        <taxon>Euteleostomi</taxon>
        <taxon>Actinopterygii</taxon>
        <taxon>Neopterygii</taxon>
        <taxon>Teleostei</taxon>
        <taxon>Neoteleostei</taxon>
        <taxon>Acanthomorphata</taxon>
        <taxon>Eupercaria</taxon>
        <taxon>Perciformes</taxon>
        <taxon>Notothenioidei</taxon>
        <taxon>Nototheniidae</taxon>
        <taxon>Pagothenia</taxon>
    </lineage>
</organism>
<dbReference type="InterPro" id="IPR028728">
    <property type="entry name" value="Astrin"/>
</dbReference>
<keyword evidence="4" id="KW-1185">Reference proteome</keyword>
<feature type="compositionally biased region" description="Polar residues" evidence="2">
    <location>
        <begin position="24"/>
        <end position="39"/>
    </location>
</feature>